<feature type="transmembrane region" description="Helical" evidence="6">
    <location>
        <begin position="216"/>
        <end position="234"/>
    </location>
</feature>
<accession>A0A7H1NU81</accession>
<dbReference type="CDD" id="cd06580">
    <property type="entry name" value="TM_PBP1_transp_TpRbsC_like"/>
    <property type="match status" value="1"/>
</dbReference>
<keyword evidence="2" id="KW-1003">Cell membrane</keyword>
<keyword evidence="4 6" id="KW-1133">Transmembrane helix</keyword>
<feature type="transmembrane region" description="Helical" evidence="6">
    <location>
        <begin position="90"/>
        <end position="108"/>
    </location>
</feature>
<feature type="transmembrane region" description="Helical" evidence="6">
    <location>
        <begin position="241"/>
        <end position="258"/>
    </location>
</feature>
<keyword evidence="3 6" id="KW-0812">Transmembrane</keyword>
<organism evidence="7 8">
    <name type="scientific">Entomobacter blattae</name>
    <dbReference type="NCBI Taxonomy" id="2762277"/>
    <lineage>
        <taxon>Bacteria</taxon>
        <taxon>Pseudomonadati</taxon>
        <taxon>Pseudomonadota</taxon>
        <taxon>Alphaproteobacteria</taxon>
        <taxon>Acetobacterales</taxon>
        <taxon>Acetobacteraceae</taxon>
        <taxon>Entomobacter</taxon>
    </lineage>
</organism>
<evidence type="ECO:0000313" key="7">
    <source>
        <dbReference type="EMBL" id="QNT79341.1"/>
    </source>
</evidence>
<dbReference type="KEGG" id="ebla:JGUZn3_21380"/>
<dbReference type="Pfam" id="PF02653">
    <property type="entry name" value="BPD_transp_2"/>
    <property type="match status" value="1"/>
</dbReference>
<evidence type="ECO:0000256" key="3">
    <source>
        <dbReference type="ARBA" id="ARBA00022692"/>
    </source>
</evidence>
<keyword evidence="8" id="KW-1185">Reference proteome</keyword>
<protein>
    <submittedName>
        <fullName evidence="7">Branched-chain amino acid transport system / permease component</fullName>
    </submittedName>
</protein>
<feature type="transmembrane region" description="Helical" evidence="6">
    <location>
        <begin position="6"/>
        <end position="24"/>
    </location>
</feature>
<evidence type="ECO:0000313" key="8">
    <source>
        <dbReference type="Proteomes" id="UP000516349"/>
    </source>
</evidence>
<dbReference type="GO" id="GO:0005886">
    <property type="term" value="C:plasma membrane"/>
    <property type="evidence" value="ECO:0007669"/>
    <property type="project" value="UniProtKB-SubCell"/>
</dbReference>
<feature type="transmembrane region" description="Helical" evidence="6">
    <location>
        <begin position="61"/>
        <end position="83"/>
    </location>
</feature>
<dbReference type="PANTHER" id="PTHR43370">
    <property type="entry name" value="SUGAR ABC TRANSPORTER INTEGRAL MEMBRANE PROTEIN-RELATED"/>
    <property type="match status" value="1"/>
</dbReference>
<evidence type="ECO:0000256" key="1">
    <source>
        <dbReference type="ARBA" id="ARBA00004651"/>
    </source>
</evidence>
<evidence type="ECO:0000256" key="2">
    <source>
        <dbReference type="ARBA" id="ARBA00022475"/>
    </source>
</evidence>
<dbReference type="RefSeq" id="WP_203413514.1">
    <property type="nucleotide sequence ID" value="NZ_CP060244.1"/>
</dbReference>
<name>A0A7H1NU81_9PROT</name>
<dbReference type="GO" id="GO:0022857">
    <property type="term" value="F:transmembrane transporter activity"/>
    <property type="evidence" value="ECO:0007669"/>
    <property type="project" value="InterPro"/>
</dbReference>
<feature type="transmembrane region" description="Helical" evidence="6">
    <location>
        <begin position="143"/>
        <end position="161"/>
    </location>
</feature>
<evidence type="ECO:0000256" key="4">
    <source>
        <dbReference type="ARBA" id="ARBA00022989"/>
    </source>
</evidence>
<feature type="transmembrane region" description="Helical" evidence="6">
    <location>
        <begin position="264"/>
        <end position="285"/>
    </location>
</feature>
<sequence length="312" mass="33286">MSDQLTNLLMAAVLAGSILSLAALGELISELVGVINLGVEGIMSLGAVMAIIVVFAIPSPWLGLGVALLTGMVCGIIFVVATVIIRANQILIGLAMTMLGVGLASFIGHDYAGMPAPATFHSVHVPILYHIPFIGPAFFGQDMVIYFAYFLIPLAIWIVFFKTRHGLNIRAVGEAPAAADSVGVRVKAVRCCYVIAGSGLAGMAGGYLTLSLVPSWSEGMIAGRGWIAVALVILGHHRPFLSVLASLFFGLVTVLSFVGQAKGWPISSFFLDMLPYLLTVFLVIVSRVFRRKNRHDYAPPAALGQPFMREMR</sequence>
<dbReference type="Proteomes" id="UP000516349">
    <property type="component" value="Chromosome"/>
</dbReference>
<dbReference type="AlphaFoldDB" id="A0A7H1NU81"/>
<comment type="subcellular location">
    <subcellularLocation>
        <location evidence="1">Cell membrane</location>
        <topology evidence="1">Multi-pass membrane protein</topology>
    </subcellularLocation>
</comment>
<gene>
    <name evidence="7" type="ORF">JGUZn3_21380</name>
</gene>
<evidence type="ECO:0000256" key="5">
    <source>
        <dbReference type="ARBA" id="ARBA00023136"/>
    </source>
</evidence>
<reference evidence="7 8" key="1">
    <citation type="submission" date="2020-08" db="EMBL/GenBank/DDBJ databases">
        <title>Complete genome sequence of Entomobacter blattae G55GP.</title>
        <authorList>
            <person name="Poehlein A."/>
            <person name="Guzman J."/>
            <person name="Daniel R."/>
            <person name="Vilcinskas A."/>
        </authorList>
    </citation>
    <scope>NUCLEOTIDE SEQUENCE [LARGE SCALE GENOMIC DNA]</scope>
    <source>
        <strain evidence="7 8">G55GP</strain>
    </source>
</reference>
<keyword evidence="5 6" id="KW-0472">Membrane</keyword>
<dbReference type="PANTHER" id="PTHR43370:SF2">
    <property type="entry name" value="ABC TRANSPORTER PERMEASE PROTEIN"/>
    <property type="match status" value="1"/>
</dbReference>
<evidence type="ECO:0000256" key="6">
    <source>
        <dbReference type="SAM" id="Phobius"/>
    </source>
</evidence>
<proteinExistence type="predicted"/>
<dbReference type="EMBL" id="CP060244">
    <property type="protein sequence ID" value="QNT79341.1"/>
    <property type="molecule type" value="Genomic_DNA"/>
</dbReference>
<dbReference type="InterPro" id="IPR001851">
    <property type="entry name" value="ABC_transp_permease"/>
</dbReference>
<feature type="transmembrane region" description="Helical" evidence="6">
    <location>
        <begin position="191"/>
        <end position="210"/>
    </location>
</feature>
<feature type="transmembrane region" description="Helical" evidence="6">
    <location>
        <begin position="31"/>
        <end position="55"/>
    </location>
</feature>